<dbReference type="AlphaFoldDB" id="U2TMK1"/>
<protein>
    <submittedName>
        <fullName evidence="1">Uncharacterized protein</fullName>
    </submittedName>
</protein>
<accession>U2TMK1</accession>
<name>U2TMK1_9ACTN</name>
<keyword evidence="2" id="KW-1185">Reference proteome</keyword>
<comment type="caution">
    <text evidence="1">The sequence shown here is derived from an EMBL/GenBank/DDBJ whole genome shotgun (WGS) entry which is preliminary data.</text>
</comment>
<dbReference type="EMBL" id="AWEZ01000056">
    <property type="protein sequence ID" value="ERL07660.1"/>
    <property type="molecule type" value="Genomic_DNA"/>
</dbReference>
<reference evidence="1 2" key="1">
    <citation type="submission" date="2013-08" db="EMBL/GenBank/DDBJ databases">
        <authorList>
            <person name="Durkin A.S."/>
            <person name="Haft D.R."/>
            <person name="McCorrison J."/>
            <person name="Torralba M."/>
            <person name="Gillis M."/>
            <person name="Haft D.H."/>
            <person name="Methe B."/>
            <person name="Sutton G."/>
            <person name="Nelson K.E."/>
        </authorList>
    </citation>
    <scope>NUCLEOTIDE SEQUENCE [LARGE SCALE GENOMIC DNA]</scope>
    <source>
        <strain evidence="1 2">F0195</strain>
    </source>
</reference>
<gene>
    <name evidence="1" type="ORF">HMPREF1316_2254</name>
</gene>
<dbReference type="STRING" id="1125712.HMPREF1316_2254"/>
<proteinExistence type="predicted"/>
<evidence type="ECO:0000313" key="2">
    <source>
        <dbReference type="Proteomes" id="UP000016638"/>
    </source>
</evidence>
<evidence type="ECO:0000313" key="1">
    <source>
        <dbReference type="EMBL" id="ERL07660.1"/>
    </source>
</evidence>
<sequence>MWLACIDDGGVTSCVPLTQRRNHYQKYSKLVRSCTIYAAKGGV</sequence>
<organism evidence="1 2">
    <name type="scientific">Olsenella profusa F0195</name>
    <dbReference type="NCBI Taxonomy" id="1125712"/>
    <lineage>
        <taxon>Bacteria</taxon>
        <taxon>Bacillati</taxon>
        <taxon>Actinomycetota</taxon>
        <taxon>Coriobacteriia</taxon>
        <taxon>Coriobacteriales</taxon>
        <taxon>Atopobiaceae</taxon>
        <taxon>Olsenella</taxon>
    </lineage>
</organism>
<dbReference type="Proteomes" id="UP000016638">
    <property type="component" value="Unassembled WGS sequence"/>
</dbReference>